<feature type="domain" description="THAP9-like helix-turn-helix" evidence="1">
    <location>
        <begin position="17"/>
        <end position="60"/>
    </location>
</feature>
<sequence>MFDGPALEMLLRASGLKKGKYAPELRSFALTLHFYSKKAYVYVRKVFKTCLPHTSTVKKWYQVVDGSPGFTKEGICKDYDLLTTAQFEHLLNLSPSFPKWNYGH</sequence>
<dbReference type="OrthoDB" id="6489732at2759"/>
<comment type="caution">
    <text evidence="2">The sequence shown here is derived from an EMBL/GenBank/DDBJ whole genome shotgun (WGS) entry which is preliminary data.</text>
</comment>
<keyword evidence="3" id="KW-1185">Reference proteome</keyword>
<dbReference type="AlphaFoldDB" id="A0A4Y2GBA9"/>
<gene>
    <name evidence="2" type="ORF">AVEN_242830_1</name>
</gene>
<evidence type="ECO:0000313" key="2">
    <source>
        <dbReference type="EMBL" id="GBM50970.1"/>
    </source>
</evidence>
<dbReference type="Pfam" id="PF12017">
    <property type="entry name" value="Tnp_P_element"/>
    <property type="match status" value="1"/>
</dbReference>
<dbReference type="EMBL" id="BGPR01177268">
    <property type="protein sequence ID" value="GBM50970.1"/>
    <property type="molecule type" value="Genomic_DNA"/>
</dbReference>
<evidence type="ECO:0000313" key="3">
    <source>
        <dbReference type="Proteomes" id="UP000499080"/>
    </source>
</evidence>
<organism evidence="2 3">
    <name type="scientific">Araneus ventricosus</name>
    <name type="common">Orbweaver spider</name>
    <name type="synonym">Epeira ventricosa</name>
    <dbReference type="NCBI Taxonomy" id="182803"/>
    <lineage>
        <taxon>Eukaryota</taxon>
        <taxon>Metazoa</taxon>
        <taxon>Ecdysozoa</taxon>
        <taxon>Arthropoda</taxon>
        <taxon>Chelicerata</taxon>
        <taxon>Arachnida</taxon>
        <taxon>Araneae</taxon>
        <taxon>Araneomorphae</taxon>
        <taxon>Entelegynae</taxon>
        <taxon>Araneoidea</taxon>
        <taxon>Araneidae</taxon>
        <taxon>Araneus</taxon>
    </lineage>
</organism>
<dbReference type="InterPro" id="IPR021896">
    <property type="entry name" value="THAP9-like_HTH"/>
</dbReference>
<reference evidence="2 3" key="1">
    <citation type="journal article" date="2019" name="Sci. Rep.">
        <title>Orb-weaving spider Araneus ventricosus genome elucidates the spidroin gene catalogue.</title>
        <authorList>
            <person name="Kono N."/>
            <person name="Nakamura H."/>
            <person name="Ohtoshi R."/>
            <person name="Moran D.A.P."/>
            <person name="Shinohara A."/>
            <person name="Yoshida Y."/>
            <person name="Fujiwara M."/>
            <person name="Mori M."/>
            <person name="Tomita M."/>
            <person name="Arakawa K."/>
        </authorList>
    </citation>
    <scope>NUCLEOTIDE SEQUENCE [LARGE SCALE GENOMIC DNA]</scope>
</reference>
<accession>A0A4Y2GBA9</accession>
<proteinExistence type="predicted"/>
<evidence type="ECO:0000259" key="1">
    <source>
        <dbReference type="Pfam" id="PF12017"/>
    </source>
</evidence>
<name>A0A4Y2GBA9_ARAVE</name>
<dbReference type="Proteomes" id="UP000499080">
    <property type="component" value="Unassembled WGS sequence"/>
</dbReference>
<protein>
    <recommendedName>
        <fullName evidence="1">THAP9-like helix-turn-helix domain-containing protein</fullName>
    </recommendedName>
</protein>